<dbReference type="OrthoDB" id="964329at2"/>
<dbReference type="RefSeq" id="WP_008627278.1">
    <property type="nucleotide sequence ID" value="NZ_AMZY02000010.1"/>
</dbReference>
<sequence length="78" mass="8967">MIRQIIVPKKKTYTLEIPESYIGKKIELIAFEIGETESLVSDSERDASVQNLFEKFEGLTFDGKGEFVFSRLDAIDYE</sequence>
<dbReference type="AlphaFoldDB" id="M7X6R1"/>
<organism evidence="1 2">
    <name type="scientific">Mariniradius saccharolyticus AK6</name>
    <dbReference type="NCBI Taxonomy" id="1239962"/>
    <lineage>
        <taxon>Bacteria</taxon>
        <taxon>Pseudomonadati</taxon>
        <taxon>Bacteroidota</taxon>
        <taxon>Cytophagia</taxon>
        <taxon>Cytophagales</taxon>
        <taxon>Cyclobacteriaceae</taxon>
        <taxon>Mariniradius</taxon>
    </lineage>
</organism>
<proteinExistence type="predicted"/>
<comment type="caution">
    <text evidence="1">The sequence shown here is derived from an EMBL/GenBank/DDBJ whole genome shotgun (WGS) entry which is preliminary data.</text>
</comment>
<accession>M7X6R1</accession>
<evidence type="ECO:0000313" key="1">
    <source>
        <dbReference type="EMBL" id="EMS33130.1"/>
    </source>
</evidence>
<reference evidence="1" key="1">
    <citation type="submission" date="2013-01" db="EMBL/GenBank/DDBJ databases">
        <title>Genome assembly of Mariniradius saccharolyticus AK6.</title>
        <authorList>
            <person name="Vaidya B."/>
            <person name="Khatri I."/>
            <person name="Tanuku N.R.S."/>
            <person name="Subramanian S."/>
            <person name="Pinnaka A."/>
        </authorList>
    </citation>
    <scope>NUCLEOTIDE SEQUENCE [LARGE SCALE GENOMIC DNA]</scope>
    <source>
        <strain evidence="1">AK6</strain>
    </source>
</reference>
<dbReference type="InParanoid" id="M7X6R1"/>
<keyword evidence="2" id="KW-1185">Reference proteome</keyword>
<dbReference type="EMBL" id="AMZY02000010">
    <property type="protein sequence ID" value="EMS33130.1"/>
    <property type="molecule type" value="Genomic_DNA"/>
</dbReference>
<gene>
    <name evidence="1" type="ORF">C943_00407</name>
</gene>
<evidence type="ECO:0000313" key="2">
    <source>
        <dbReference type="Proteomes" id="UP000010953"/>
    </source>
</evidence>
<protein>
    <submittedName>
        <fullName evidence="1">Uncharacterized protein</fullName>
    </submittedName>
</protein>
<dbReference type="Proteomes" id="UP000010953">
    <property type="component" value="Unassembled WGS sequence"/>
</dbReference>
<name>M7X6R1_9BACT</name>